<evidence type="ECO:0000256" key="1">
    <source>
        <dbReference type="SAM" id="MobiDB-lite"/>
    </source>
</evidence>
<dbReference type="EMBL" id="AXCR01000012">
    <property type="protein sequence ID" value="KJR80438.1"/>
    <property type="molecule type" value="Genomic_DNA"/>
</dbReference>
<evidence type="ECO:0000313" key="2">
    <source>
        <dbReference type="EMBL" id="KJR80438.1"/>
    </source>
</evidence>
<dbReference type="Proteomes" id="UP000033710">
    <property type="component" value="Unassembled WGS sequence"/>
</dbReference>
<dbReference type="AlphaFoldDB" id="A0A0F2LSH7"/>
<feature type="compositionally biased region" description="Polar residues" evidence="1">
    <location>
        <begin position="255"/>
        <end position="266"/>
    </location>
</feature>
<feature type="region of interest" description="Disordered" evidence="1">
    <location>
        <begin position="91"/>
        <end position="132"/>
    </location>
</feature>
<feature type="compositionally biased region" description="Basic and acidic residues" evidence="1">
    <location>
        <begin position="445"/>
        <end position="458"/>
    </location>
</feature>
<feature type="compositionally biased region" description="Basic and acidic residues" evidence="1">
    <location>
        <begin position="475"/>
        <end position="484"/>
    </location>
</feature>
<reference evidence="2 3" key="1">
    <citation type="journal article" date="2014" name="BMC Genomics">
        <title>Comparative genomics of the major fungal agents of human and animal Sporotrichosis: Sporothrix schenckii and Sporothrix brasiliensis.</title>
        <authorList>
            <person name="Teixeira M.M."/>
            <person name="de Almeida L.G."/>
            <person name="Kubitschek-Barreira P."/>
            <person name="Alves F.L."/>
            <person name="Kioshima E.S."/>
            <person name="Abadio A.K."/>
            <person name="Fernandes L."/>
            <person name="Derengowski L.S."/>
            <person name="Ferreira K.S."/>
            <person name="Souza R.C."/>
            <person name="Ruiz J.C."/>
            <person name="de Andrade N.C."/>
            <person name="Paes H.C."/>
            <person name="Nicola A.M."/>
            <person name="Albuquerque P."/>
            <person name="Gerber A.L."/>
            <person name="Martins V.P."/>
            <person name="Peconick L.D."/>
            <person name="Neto A.V."/>
            <person name="Chaucanez C.B."/>
            <person name="Silva P.A."/>
            <person name="Cunha O.L."/>
            <person name="de Oliveira F.F."/>
            <person name="dos Santos T.C."/>
            <person name="Barros A.L."/>
            <person name="Soares M.A."/>
            <person name="de Oliveira L.M."/>
            <person name="Marini M.M."/>
            <person name="Villalobos-Duno H."/>
            <person name="Cunha M.M."/>
            <person name="de Hoog S."/>
            <person name="da Silveira J.F."/>
            <person name="Henrissat B."/>
            <person name="Nino-Vega G.A."/>
            <person name="Cisalpino P.S."/>
            <person name="Mora-Montes H.M."/>
            <person name="Almeida S.R."/>
            <person name="Stajich J.E."/>
            <person name="Lopes-Bezerra L.M."/>
            <person name="Vasconcelos A.T."/>
            <person name="Felipe M.S."/>
        </authorList>
    </citation>
    <scope>NUCLEOTIDE SEQUENCE [LARGE SCALE GENOMIC DNA]</scope>
    <source>
        <strain evidence="2 3">1099-18</strain>
    </source>
</reference>
<gene>
    <name evidence="2" type="ORF">SPSK_05093</name>
</gene>
<feature type="region of interest" description="Disordered" evidence="1">
    <location>
        <begin position="210"/>
        <end position="267"/>
    </location>
</feature>
<comment type="caution">
    <text evidence="2">The sequence shown here is derived from an EMBL/GenBank/DDBJ whole genome shotgun (WGS) entry which is preliminary data.</text>
</comment>
<protein>
    <submittedName>
        <fullName evidence="2">Uncharacterized protein</fullName>
    </submittedName>
</protein>
<feature type="region of interest" description="Disordered" evidence="1">
    <location>
        <begin position="410"/>
        <end position="504"/>
    </location>
</feature>
<accession>A0A0F2LSH7</accession>
<feature type="region of interest" description="Disordered" evidence="1">
    <location>
        <begin position="281"/>
        <end position="309"/>
    </location>
</feature>
<dbReference type="RefSeq" id="XP_016583114.1">
    <property type="nucleotide sequence ID" value="XM_016731845.1"/>
</dbReference>
<name>A0A0F2LSH7_SPOSC</name>
<dbReference type="GeneID" id="27667122"/>
<feature type="compositionally biased region" description="Low complexity" evidence="1">
    <location>
        <begin position="93"/>
        <end position="106"/>
    </location>
</feature>
<reference evidence="2 3" key="2">
    <citation type="journal article" date="2015" name="Eukaryot. Cell">
        <title>Asexual propagation of a virulent clone complex in a human and feline outbreak of sporotrichosis.</title>
        <authorList>
            <person name="Teixeira Mde M."/>
            <person name="Rodrigues A.M."/>
            <person name="Tsui C.K."/>
            <person name="de Almeida L.G."/>
            <person name="Van Diepeningen A.D."/>
            <person name="van den Ende B.G."/>
            <person name="Fernandes G.F."/>
            <person name="Kano R."/>
            <person name="Hamelin R.C."/>
            <person name="Lopes-Bezerra L.M."/>
            <person name="Vasconcelos A.T."/>
            <person name="de Hoog S."/>
            <person name="de Camargo Z.P."/>
            <person name="Felipe M.S."/>
        </authorList>
    </citation>
    <scope>NUCLEOTIDE SEQUENCE [LARGE SCALE GENOMIC DNA]</scope>
    <source>
        <strain evidence="2 3">1099-18</strain>
    </source>
</reference>
<organism evidence="2 3">
    <name type="scientific">Sporothrix schenckii 1099-18</name>
    <dbReference type="NCBI Taxonomy" id="1397361"/>
    <lineage>
        <taxon>Eukaryota</taxon>
        <taxon>Fungi</taxon>
        <taxon>Dikarya</taxon>
        <taxon>Ascomycota</taxon>
        <taxon>Pezizomycotina</taxon>
        <taxon>Sordariomycetes</taxon>
        <taxon>Sordariomycetidae</taxon>
        <taxon>Ophiostomatales</taxon>
        <taxon>Ophiostomataceae</taxon>
        <taxon>Sporothrix</taxon>
    </lineage>
</organism>
<feature type="compositionally biased region" description="Low complexity" evidence="1">
    <location>
        <begin position="221"/>
        <end position="231"/>
    </location>
</feature>
<evidence type="ECO:0000313" key="3">
    <source>
        <dbReference type="Proteomes" id="UP000033710"/>
    </source>
</evidence>
<dbReference type="OrthoDB" id="10398732at2759"/>
<dbReference type="VEuPathDB" id="FungiDB:SPSK_05093"/>
<sequence>MGCPNRTCVEYPSQSCSEASRFGIKRAQRYLRHHTVAWKVRDTKKKAAAKEEEDWNVAVCGTPRRPRGVAMSSWRRGTYVLHRNCLPLALQESSSSGSKPLSPTSTDRQPEIAPSHKPHIRPGKGRPEPKSHIPRSQHLIIEHDSPAVCISSQWNTEPSCFDQAQTQSPSEPFPEQHSLEQAVQGYQGKMKGKASHGQPLQDLLVDNRPGIVTQGNKSQESEQSVNSQSSVDDASGSHDSQSPEGNGLSEGPGSYIQTDSTYSIPLTNDHVPRTWIQRVGETSQLDAPGDMRGGSNQKASEDDTGQVGGLASALSRTASRMHVTRTRSMTNLLFSKSSSILPVRRTINGRMPVDTLGKTPDTDGSAVFAPPPSISALWDLSEERNSRDLGTIDAILARHNMHPSLSAYSVDSLSSNRTTCSSGTKLWTEPSSTETGPELDEDSKDLDHDTSSDSDTHETLVVPSSNNTSGPEVPQKSETEHLTEDQTCEAEAPESVPANDSPCLDQQPIQRKMLAETNKAVETQQEPFQLSEEGKKFSKELELRFALSGCVEIPSGTIPRPSPASSLTTSLKKSIALDLLCYASYGKEQAMAPRHRSIREAFQNVVAGSRSLRWLRSRGRGRRFSRKPIPDF</sequence>
<feature type="compositionally biased region" description="Polar residues" evidence="1">
    <location>
        <begin position="416"/>
        <end position="435"/>
    </location>
</feature>
<proteinExistence type="predicted"/>
<dbReference type="KEGG" id="ssck:SPSK_05093"/>